<keyword evidence="3" id="KW-0472">Membrane</keyword>
<dbReference type="InterPro" id="IPR051609">
    <property type="entry name" value="NmrA/Isoflavone_reductase-like"/>
</dbReference>
<evidence type="ECO:0000313" key="6">
    <source>
        <dbReference type="Proteomes" id="UP001321749"/>
    </source>
</evidence>
<keyword evidence="3" id="KW-0812">Transmembrane</keyword>
<organism evidence="5 6">
    <name type="scientific">Cladorrhinum samala</name>
    <dbReference type="NCBI Taxonomy" id="585594"/>
    <lineage>
        <taxon>Eukaryota</taxon>
        <taxon>Fungi</taxon>
        <taxon>Dikarya</taxon>
        <taxon>Ascomycota</taxon>
        <taxon>Pezizomycotina</taxon>
        <taxon>Sordariomycetes</taxon>
        <taxon>Sordariomycetidae</taxon>
        <taxon>Sordariales</taxon>
        <taxon>Podosporaceae</taxon>
        <taxon>Cladorrhinum</taxon>
    </lineage>
</organism>
<evidence type="ECO:0000313" key="5">
    <source>
        <dbReference type="EMBL" id="KAK4466016.1"/>
    </source>
</evidence>
<dbReference type="InterPro" id="IPR036291">
    <property type="entry name" value="NAD(P)-bd_dom_sf"/>
</dbReference>
<dbReference type="EMBL" id="MU864934">
    <property type="protein sequence ID" value="KAK4466016.1"/>
    <property type="molecule type" value="Genomic_DNA"/>
</dbReference>
<evidence type="ECO:0000256" key="2">
    <source>
        <dbReference type="ARBA" id="ARBA00023002"/>
    </source>
</evidence>
<feature type="transmembrane region" description="Helical" evidence="3">
    <location>
        <begin position="28"/>
        <end position="46"/>
    </location>
</feature>
<proteinExistence type="predicted"/>
<comment type="caution">
    <text evidence="5">The sequence shown here is derived from an EMBL/GenBank/DDBJ whole genome shotgun (WGS) entry which is preliminary data.</text>
</comment>
<dbReference type="PANTHER" id="PTHR47706:SF10">
    <property type="entry name" value="NMRA-LIKE DOMAIN-CONTAINING PROTEIN"/>
    <property type="match status" value="1"/>
</dbReference>
<evidence type="ECO:0000256" key="1">
    <source>
        <dbReference type="ARBA" id="ARBA00022857"/>
    </source>
</evidence>
<dbReference type="CDD" id="cd05259">
    <property type="entry name" value="PCBER_SDR_a"/>
    <property type="match status" value="1"/>
</dbReference>
<dbReference type="SUPFAM" id="SSF51735">
    <property type="entry name" value="NAD(P)-binding Rossmann-fold domains"/>
    <property type="match status" value="1"/>
</dbReference>
<evidence type="ECO:0000256" key="3">
    <source>
        <dbReference type="SAM" id="Phobius"/>
    </source>
</evidence>
<dbReference type="InterPro" id="IPR045312">
    <property type="entry name" value="PCBER-like"/>
</dbReference>
<keyword evidence="3" id="KW-1133">Transmembrane helix</keyword>
<keyword evidence="6" id="KW-1185">Reference proteome</keyword>
<dbReference type="Gene3D" id="3.40.50.720">
    <property type="entry name" value="NAD(P)-binding Rossmann-like Domain"/>
    <property type="match status" value="1"/>
</dbReference>
<dbReference type="GO" id="GO:0016491">
    <property type="term" value="F:oxidoreductase activity"/>
    <property type="evidence" value="ECO:0007669"/>
    <property type="project" value="UniProtKB-KW"/>
</dbReference>
<reference evidence="5" key="2">
    <citation type="submission" date="2023-06" db="EMBL/GenBank/DDBJ databases">
        <authorList>
            <consortium name="Lawrence Berkeley National Laboratory"/>
            <person name="Mondo S.J."/>
            <person name="Hensen N."/>
            <person name="Bonometti L."/>
            <person name="Westerberg I."/>
            <person name="Brannstrom I.O."/>
            <person name="Guillou S."/>
            <person name="Cros-Aarteil S."/>
            <person name="Calhoun S."/>
            <person name="Haridas S."/>
            <person name="Kuo A."/>
            <person name="Pangilinan J."/>
            <person name="Riley R."/>
            <person name="Labutti K."/>
            <person name="Andreopoulos B."/>
            <person name="Lipzen A."/>
            <person name="Chen C."/>
            <person name="Yanf M."/>
            <person name="Daum C."/>
            <person name="Ng V."/>
            <person name="Clum A."/>
            <person name="Steindorff A."/>
            <person name="Ohm R."/>
            <person name="Martin F."/>
            <person name="Silar P."/>
            <person name="Natvig D."/>
            <person name="Lalanne C."/>
            <person name="Gautier V."/>
            <person name="Ament-Velasquez S.L."/>
            <person name="Kruys A."/>
            <person name="Hutchinson M.I."/>
            <person name="Powell A.J."/>
            <person name="Barry K."/>
            <person name="Miller A.N."/>
            <person name="Grigoriev I.V."/>
            <person name="Debuchy R."/>
            <person name="Gladieux P."/>
            <person name="Thoren M.H."/>
            <person name="Johannesson H."/>
        </authorList>
    </citation>
    <scope>NUCLEOTIDE SEQUENCE</scope>
    <source>
        <strain evidence="5">PSN324</strain>
    </source>
</reference>
<name>A0AAV9HZ65_9PEZI</name>
<dbReference type="Pfam" id="PF05368">
    <property type="entry name" value="NmrA"/>
    <property type="match status" value="1"/>
</dbReference>
<accession>A0AAV9HZ65</accession>
<dbReference type="Gene3D" id="3.90.25.10">
    <property type="entry name" value="UDP-galactose 4-epimerase, domain 1"/>
    <property type="match status" value="1"/>
</dbReference>
<feature type="domain" description="NmrA-like" evidence="4">
    <location>
        <begin position="25"/>
        <end position="251"/>
    </location>
</feature>
<gene>
    <name evidence="5" type="ORF">QBC42DRAFT_330574</name>
</gene>
<sequence length="435" mass="47906">MQTHLTSNRIPLLNSFTTMSSQAPNRKVLLIGATGSIGSIILSAILSSPNPPSVTILKRTSSTSPLPPSVPVISLPSYDAASAPLSTLVPLFKGFDAIISCQTTLSVSNQLHLIDAAIQAGVKRYFPSEYGLNNMRSDTQSLCPVFKEKGTVQRYLRDREDRIEWTSVSCGTWLGWSFANNFLGLDVKNKKVKYWDDGEGRFSITTEENTAAAVVRAVTTHWDETRNRNVFLSDVVTSQREIVDEIERQIGGGRGGVEKFAVEKVRSEEEIERLKGRLEAGEGIAVLGLIEAGLASGKFGTDFEKEEEVMNERLGLASKGLAEIVREGLASLGDHMMDDLLLAETMLRISVRPKPRLTIYLSGQTTFHDKVGMVQEYDAVRGVTRPLSESEPALCSAWSRRQTKNSVRWVIPLSAVVLNRANQKRKAKQPRSPEG</sequence>
<dbReference type="PANTHER" id="PTHR47706">
    <property type="entry name" value="NMRA-LIKE FAMILY PROTEIN"/>
    <property type="match status" value="1"/>
</dbReference>
<protein>
    <recommendedName>
        <fullName evidence="4">NmrA-like domain-containing protein</fullName>
    </recommendedName>
</protein>
<dbReference type="AlphaFoldDB" id="A0AAV9HZ65"/>
<keyword evidence="2" id="KW-0560">Oxidoreductase</keyword>
<evidence type="ECO:0000259" key="4">
    <source>
        <dbReference type="Pfam" id="PF05368"/>
    </source>
</evidence>
<reference evidence="5" key="1">
    <citation type="journal article" date="2023" name="Mol. Phylogenet. Evol.">
        <title>Genome-scale phylogeny and comparative genomics of the fungal order Sordariales.</title>
        <authorList>
            <person name="Hensen N."/>
            <person name="Bonometti L."/>
            <person name="Westerberg I."/>
            <person name="Brannstrom I.O."/>
            <person name="Guillou S."/>
            <person name="Cros-Aarteil S."/>
            <person name="Calhoun S."/>
            <person name="Haridas S."/>
            <person name="Kuo A."/>
            <person name="Mondo S."/>
            <person name="Pangilinan J."/>
            <person name="Riley R."/>
            <person name="LaButti K."/>
            <person name="Andreopoulos B."/>
            <person name="Lipzen A."/>
            <person name="Chen C."/>
            <person name="Yan M."/>
            <person name="Daum C."/>
            <person name="Ng V."/>
            <person name="Clum A."/>
            <person name="Steindorff A."/>
            <person name="Ohm R.A."/>
            <person name="Martin F."/>
            <person name="Silar P."/>
            <person name="Natvig D.O."/>
            <person name="Lalanne C."/>
            <person name="Gautier V."/>
            <person name="Ament-Velasquez S.L."/>
            <person name="Kruys A."/>
            <person name="Hutchinson M.I."/>
            <person name="Powell A.J."/>
            <person name="Barry K."/>
            <person name="Miller A.N."/>
            <person name="Grigoriev I.V."/>
            <person name="Debuchy R."/>
            <person name="Gladieux P."/>
            <person name="Hiltunen Thoren M."/>
            <person name="Johannesson H."/>
        </authorList>
    </citation>
    <scope>NUCLEOTIDE SEQUENCE</scope>
    <source>
        <strain evidence="5">PSN324</strain>
    </source>
</reference>
<dbReference type="Proteomes" id="UP001321749">
    <property type="component" value="Unassembled WGS sequence"/>
</dbReference>
<dbReference type="InterPro" id="IPR008030">
    <property type="entry name" value="NmrA-like"/>
</dbReference>
<keyword evidence="1" id="KW-0521">NADP</keyword>